<dbReference type="AlphaFoldDB" id="K8F3M6"/>
<feature type="compositionally biased region" description="Polar residues" evidence="1">
    <location>
        <begin position="151"/>
        <end position="171"/>
    </location>
</feature>
<proteinExistence type="predicted"/>
<evidence type="ECO:0000256" key="1">
    <source>
        <dbReference type="SAM" id="MobiDB-lite"/>
    </source>
</evidence>
<feature type="domain" description="BAG" evidence="2">
    <location>
        <begin position="278"/>
        <end position="361"/>
    </location>
</feature>
<dbReference type="Pfam" id="PF02179">
    <property type="entry name" value="BAG"/>
    <property type="match status" value="1"/>
</dbReference>
<protein>
    <recommendedName>
        <fullName evidence="2">BAG domain-containing protein</fullName>
    </recommendedName>
</protein>
<dbReference type="InterPro" id="IPR036533">
    <property type="entry name" value="BAG_dom_sf"/>
</dbReference>
<keyword evidence="4" id="KW-1185">Reference proteome</keyword>
<name>K8F3M6_9CHLO</name>
<dbReference type="Gene3D" id="1.20.58.120">
    <property type="entry name" value="BAG domain"/>
    <property type="match status" value="1"/>
</dbReference>
<gene>
    <name evidence="3" type="ORF">Bathy04g02840</name>
</gene>
<organism evidence="3 4">
    <name type="scientific">Bathycoccus prasinos</name>
    <dbReference type="NCBI Taxonomy" id="41875"/>
    <lineage>
        <taxon>Eukaryota</taxon>
        <taxon>Viridiplantae</taxon>
        <taxon>Chlorophyta</taxon>
        <taxon>Mamiellophyceae</taxon>
        <taxon>Mamiellales</taxon>
        <taxon>Bathycoccaceae</taxon>
        <taxon>Bathycoccus</taxon>
    </lineage>
</organism>
<dbReference type="GeneID" id="19016310"/>
<feature type="region of interest" description="Disordered" evidence="1">
    <location>
        <begin position="1"/>
        <end position="20"/>
    </location>
</feature>
<dbReference type="KEGG" id="bpg:Bathy04g02840"/>
<feature type="compositionally biased region" description="Low complexity" evidence="1">
    <location>
        <begin position="177"/>
        <end position="190"/>
    </location>
</feature>
<feature type="compositionally biased region" description="Polar residues" evidence="1">
    <location>
        <begin position="1"/>
        <end position="10"/>
    </location>
</feature>
<accession>K8F3M6</accession>
<dbReference type="InterPro" id="IPR003103">
    <property type="entry name" value="BAG_domain"/>
</dbReference>
<evidence type="ECO:0000313" key="3">
    <source>
        <dbReference type="EMBL" id="CCO16153.1"/>
    </source>
</evidence>
<feature type="compositionally biased region" description="Basic and acidic residues" evidence="1">
    <location>
        <begin position="235"/>
        <end position="252"/>
    </location>
</feature>
<sequence>MSAKMNSPPSRTEEGEHEKPFIVTATVGMTSSSSSNRNNDNKIELIARTSTPTFVLKMLLCKEAQLNESDYDVRYKGKILPTSDPNTTLKECGITGSCTGISLWENDACRRRKVADELDAIRREKREQFYEKEADARAEARREIERIKAKNSYSPENTTNNNGGFSGQATMERQDTSRYGYGTSSSSQRQPFPPAEENPYRQHPQHQQHQRESSPIVLDGSSDDDARNSNYTNSAERRNQHHQNDYQNDSRRRAPPPPPPPPEMDDLAKRRGASDELQKIIADVDAIKFRVDDILDVHKNDPSLISDDLRKTTLKNAREAAHLLEKSLLRADAVESYGFTDIRAMRKGLVARVENLCGKLEPLTKE</sequence>
<dbReference type="RefSeq" id="XP_007513628.1">
    <property type="nucleotide sequence ID" value="XM_007513566.1"/>
</dbReference>
<dbReference type="Proteomes" id="UP000198341">
    <property type="component" value="Chromosome 4"/>
</dbReference>
<reference evidence="3 4" key="1">
    <citation type="submission" date="2011-10" db="EMBL/GenBank/DDBJ databases">
        <authorList>
            <person name="Genoscope - CEA"/>
        </authorList>
    </citation>
    <scope>NUCLEOTIDE SEQUENCE [LARGE SCALE GENOMIC DNA]</scope>
    <source>
        <strain evidence="3 4">RCC 1105</strain>
    </source>
</reference>
<dbReference type="GO" id="GO:0051087">
    <property type="term" value="F:protein-folding chaperone binding"/>
    <property type="evidence" value="ECO:0007669"/>
    <property type="project" value="InterPro"/>
</dbReference>
<feature type="compositionally biased region" description="Basic and acidic residues" evidence="1">
    <location>
        <begin position="11"/>
        <end position="20"/>
    </location>
</feature>
<evidence type="ECO:0000313" key="4">
    <source>
        <dbReference type="Proteomes" id="UP000198341"/>
    </source>
</evidence>
<feature type="region of interest" description="Disordered" evidence="1">
    <location>
        <begin position="147"/>
        <end position="273"/>
    </location>
</feature>
<dbReference type="EMBL" id="FO082275">
    <property type="protein sequence ID" value="CCO16153.1"/>
    <property type="molecule type" value="Genomic_DNA"/>
</dbReference>
<dbReference type="SUPFAM" id="SSF63491">
    <property type="entry name" value="BAG domain"/>
    <property type="match status" value="1"/>
</dbReference>
<evidence type="ECO:0000259" key="2">
    <source>
        <dbReference type="Pfam" id="PF02179"/>
    </source>
</evidence>